<evidence type="ECO:0000259" key="1">
    <source>
        <dbReference type="Pfam" id="PF00135"/>
    </source>
</evidence>
<dbReference type="InterPro" id="IPR002018">
    <property type="entry name" value="CarbesteraseB"/>
</dbReference>
<gene>
    <name evidence="2" type="ORF">PMAYCL1PPCAC_07773</name>
</gene>
<dbReference type="EMBL" id="BTRK01000002">
    <property type="protein sequence ID" value="GMR37578.1"/>
    <property type="molecule type" value="Genomic_DNA"/>
</dbReference>
<evidence type="ECO:0000313" key="2">
    <source>
        <dbReference type="EMBL" id="GMR37578.1"/>
    </source>
</evidence>
<organism evidence="2 3">
    <name type="scientific">Pristionchus mayeri</name>
    <dbReference type="NCBI Taxonomy" id="1317129"/>
    <lineage>
        <taxon>Eukaryota</taxon>
        <taxon>Metazoa</taxon>
        <taxon>Ecdysozoa</taxon>
        <taxon>Nematoda</taxon>
        <taxon>Chromadorea</taxon>
        <taxon>Rhabditida</taxon>
        <taxon>Rhabditina</taxon>
        <taxon>Diplogasteromorpha</taxon>
        <taxon>Diplogasteroidea</taxon>
        <taxon>Neodiplogasteridae</taxon>
        <taxon>Pristionchus</taxon>
    </lineage>
</organism>
<protein>
    <recommendedName>
        <fullName evidence="1">Carboxylesterase type B domain-containing protein</fullName>
    </recommendedName>
</protein>
<keyword evidence="3" id="KW-1185">Reference proteome</keyword>
<accession>A0AAN5C511</accession>
<reference evidence="3" key="1">
    <citation type="submission" date="2022-10" db="EMBL/GenBank/DDBJ databases">
        <title>Genome assembly of Pristionchus species.</title>
        <authorList>
            <person name="Yoshida K."/>
            <person name="Sommer R.J."/>
        </authorList>
    </citation>
    <scope>NUCLEOTIDE SEQUENCE [LARGE SCALE GENOMIC DNA]</scope>
    <source>
        <strain evidence="3">RS5460</strain>
    </source>
</reference>
<dbReference type="SUPFAM" id="SSF53474">
    <property type="entry name" value="alpha/beta-Hydrolases"/>
    <property type="match status" value="1"/>
</dbReference>
<feature type="non-terminal residue" evidence="2">
    <location>
        <position position="87"/>
    </location>
</feature>
<sequence length="87" mass="9982">MGNLLSYPDSRIVETSYGKVRGRRLIYKGEKQVDAFQGIPYAKPPLGQLRFQEPQPPEEWSGIKDAKGFRKRAIQAPIMHIDHFLVN</sequence>
<dbReference type="AlphaFoldDB" id="A0AAN5C511"/>
<proteinExistence type="predicted"/>
<feature type="domain" description="Carboxylesterase type B" evidence="1">
    <location>
        <begin position="10"/>
        <end position="77"/>
    </location>
</feature>
<comment type="caution">
    <text evidence="2">The sequence shown here is derived from an EMBL/GenBank/DDBJ whole genome shotgun (WGS) entry which is preliminary data.</text>
</comment>
<dbReference type="Gene3D" id="3.40.50.1820">
    <property type="entry name" value="alpha/beta hydrolase"/>
    <property type="match status" value="1"/>
</dbReference>
<dbReference type="Pfam" id="PF00135">
    <property type="entry name" value="COesterase"/>
    <property type="match status" value="1"/>
</dbReference>
<dbReference type="PANTHER" id="PTHR44590">
    <property type="entry name" value="CARBOXYLIC ESTER HYDROLASE-RELATED"/>
    <property type="match status" value="1"/>
</dbReference>
<name>A0AAN5C511_9BILA</name>
<dbReference type="PANTHER" id="PTHR44590:SF3">
    <property type="entry name" value="CARBOXYLESTERASE TYPE B DOMAIN-CONTAINING PROTEIN"/>
    <property type="match status" value="1"/>
</dbReference>
<dbReference type="InterPro" id="IPR029058">
    <property type="entry name" value="AB_hydrolase_fold"/>
</dbReference>
<evidence type="ECO:0000313" key="3">
    <source>
        <dbReference type="Proteomes" id="UP001328107"/>
    </source>
</evidence>
<dbReference type="Proteomes" id="UP001328107">
    <property type="component" value="Unassembled WGS sequence"/>
</dbReference>